<feature type="non-terminal residue" evidence="1">
    <location>
        <position position="47"/>
    </location>
</feature>
<organism evidence="1 2">
    <name type="scientific">Adineta steineri</name>
    <dbReference type="NCBI Taxonomy" id="433720"/>
    <lineage>
        <taxon>Eukaryota</taxon>
        <taxon>Metazoa</taxon>
        <taxon>Spiralia</taxon>
        <taxon>Gnathifera</taxon>
        <taxon>Rotifera</taxon>
        <taxon>Eurotatoria</taxon>
        <taxon>Bdelloidea</taxon>
        <taxon>Adinetida</taxon>
        <taxon>Adinetidae</taxon>
        <taxon>Adineta</taxon>
    </lineage>
</organism>
<dbReference type="AlphaFoldDB" id="A0A819TGL0"/>
<reference evidence="1" key="1">
    <citation type="submission" date="2021-02" db="EMBL/GenBank/DDBJ databases">
        <authorList>
            <person name="Nowell W R."/>
        </authorList>
    </citation>
    <scope>NUCLEOTIDE SEQUENCE</scope>
</reference>
<dbReference type="Proteomes" id="UP000663868">
    <property type="component" value="Unassembled WGS sequence"/>
</dbReference>
<accession>A0A819TGL0</accession>
<protein>
    <submittedName>
        <fullName evidence="1">Uncharacterized protein</fullName>
    </submittedName>
</protein>
<evidence type="ECO:0000313" key="2">
    <source>
        <dbReference type="Proteomes" id="UP000663868"/>
    </source>
</evidence>
<dbReference type="EMBL" id="CAJOBB010004110">
    <property type="protein sequence ID" value="CAF4074506.1"/>
    <property type="molecule type" value="Genomic_DNA"/>
</dbReference>
<comment type="caution">
    <text evidence="1">The sequence shown here is derived from an EMBL/GenBank/DDBJ whole genome shotgun (WGS) entry which is preliminary data.</text>
</comment>
<evidence type="ECO:0000313" key="1">
    <source>
        <dbReference type="EMBL" id="CAF4074506.1"/>
    </source>
</evidence>
<proteinExistence type="predicted"/>
<sequence length="47" mass="5287">MLISALNVQSLFESYIQLSQLSSQFQPANPIEQLETQSVSSFMQCGY</sequence>
<gene>
    <name evidence="1" type="ORF">KXQ929_LOCUS32956</name>
</gene>
<name>A0A819TGL0_9BILA</name>